<evidence type="ECO:0000313" key="2">
    <source>
        <dbReference type="Proteomes" id="UP000321058"/>
    </source>
</evidence>
<dbReference type="Gene3D" id="1.10.10.60">
    <property type="entry name" value="Homeodomain-like"/>
    <property type="match status" value="1"/>
</dbReference>
<accession>A0A512NI02</accession>
<dbReference type="Proteomes" id="UP000321058">
    <property type="component" value="Unassembled WGS sequence"/>
</dbReference>
<protein>
    <submittedName>
        <fullName evidence="1">Uncharacterized protein</fullName>
    </submittedName>
</protein>
<dbReference type="EMBL" id="BKAJ01000103">
    <property type="protein sequence ID" value="GEP58556.1"/>
    <property type="molecule type" value="Genomic_DNA"/>
</dbReference>
<keyword evidence="2" id="KW-1185">Reference proteome</keyword>
<dbReference type="OrthoDB" id="7282816at2"/>
<reference evidence="1 2" key="1">
    <citation type="submission" date="2019-07" db="EMBL/GenBank/DDBJ databases">
        <title>Whole genome shotgun sequence of Reyranella soli NBRC 108950.</title>
        <authorList>
            <person name="Hosoyama A."/>
            <person name="Uohara A."/>
            <person name="Ohji S."/>
            <person name="Ichikawa N."/>
        </authorList>
    </citation>
    <scope>NUCLEOTIDE SEQUENCE [LARGE SCALE GENOMIC DNA]</scope>
    <source>
        <strain evidence="1 2">NBRC 108950</strain>
    </source>
</reference>
<dbReference type="RefSeq" id="WP_147153904.1">
    <property type="nucleotide sequence ID" value="NZ_BKAJ01000103.1"/>
</dbReference>
<sequence length="183" mass="20286">MTSRRKRSPEAGRIAASATLPVIPVAPLTSPGDAGPPNRPTRARLQTYFLRRLANSGSVAEAAAQVGTTPRTVRRWRAANPAFARRYEEALAGRLEILEDLAMRRALGADRRPVFHRGKQIASVERHNDAMLMRLLARFDRLRERQALRTGATGGWQDDVDDLALLDAAGEQARQEALREREG</sequence>
<name>A0A512NI02_9HYPH</name>
<evidence type="ECO:0000313" key="1">
    <source>
        <dbReference type="EMBL" id="GEP58556.1"/>
    </source>
</evidence>
<proteinExistence type="predicted"/>
<comment type="caution">
    <text evidence="1">The sequence shown here is derived from an EMBL/GenBank/DDBJ whole genome shotgun (WGS) entry which is preliminary data.</text>
</comment>
<gene>
    <name evidence="1" type="ORF">RSO01_57220</name>
</gene>
<organism evidence="1 2">
    <name type="scientific">Reyranella soli</name>
    <dbReference type="NCBI Taxonomy" id="1230389"/>
    <lineage>
        <taxon>Bacteria</taxon>
        <taxon>Pseudomonadati</taxon>
        <taxon>Pseudomonadota</taxon>
        <taxon>Alphaproteobacteria</taxon>
        <taxon>Hyphomicrobiales</taxon>
        <taxon>Reyranellaceae</taxon>
        <taxon>Reyranella</taxon>
    </lineage>
</organism>
<dbReference type="AlphaFoldDB" id="A0A512NI02"/>